<evidence type="ECO:0000313" key="2">
    <source>
        <dbReference type="Proteomes" id="UP000499080"/>
    </source>
</evidence>
<organism evidence="1 2">
    <name type="scientific">Araneus ventricosus</name>
    <name type="common">Orbweaver spider</name>
    <name type="synonym">Epeira ventricosa</name>
    <dbReference type="NCBI Taxonomy" id="182803"/>
    <lineage>
        <taxon>Eukaryota</taxon>
        <taxon>Metazoa</taxon>
        <taxon>Ecdysozoa</taxon>
        <taxon>Arthropoda</taxon>
        <taxon>Chelicerata</taxon>
        <taxon>Arachnida</taxon>
        <taxon>Araneae</taxon>
        <taxon>Araneomorphae</taxon>
        <taxon>Entelegynae</taxon>
        <taxon>Araneoidea</taxon>
        <taxon>Araneidae</taxon>
        <taxon>Araneus</taxon>
    </lineage>
</organism>
<protein>
    <submittedName>
        <fullName evidence="1">Uncharacterized protein</fullName>
    </submittedName>
</protein>
<dbReference type="Proteomes" id="UP000499080">
    <property type="component" value="Unassembled WGS sequence"/>
</dbReference>
<dbReference type="AlphaFoldDB" id="A0A4Y2C8V0"/>
<name>A0A4Y2C8V0_ARAVE</name>
<dbReference type="EMBL" id="BGPR01000154">
    <property type="protein sequence ID" value="GBM00087.1"/>
    <property type="molecule type" value="Genomic_DNA"/>
</dbReference>
<reference evidence="1 2" key="1">
    <citation type="journal article" date="2019" name="Sci. Rep.">
        <title>Orb-weaving spider Araneus ventricosus genome elucidates the spidroin gene catalogue.</title>
        <authorList>
            <person name="Kono N."/>
            <person name="Nakamura H."/>
            <person name="Ohtoshi R."/>
            <person name="Moran D.A.P."/>
            <person name="Shinohara A."/>
            <person name="Yoshida Y."/>
            <person name="Fujiwara M."/>
            <person name="Mori M."/>
            <person name="Tomita M."/>
            <person name="Arakawa K."/>
        </authorList>
    </citation>
    <scope>NUCLEOTIDE SEQUENCE [LARGE SCALE GENOMIC DNA]</scope>
</reference>
<keyword evidence="2" id="KW-1185">Reference proteome</keyword>
<proteinExistence type="predicted"/>
<comment type="caution">
    <text evidence="1">The sequence shown here is derived from an EMBL/GenBank/DDBJ whole genome shotgun (WGS) entry which is preliminary data.</text>
</comment>
<dbReference type="OrthoDB" id="10512044at2759"/>
<sequence length="78" mass="8679">MVQRVEDIILSNGRVSVAHTAQDLGISVGSRPCDFHAFCKLKEHLGGRQFSSDDQAQQLFQAGSRTKERFSIVRTSND</sequence>
<accession>A0A4Y2C8V0</accession>
<evidence type="ECO:0000313" key="1">
    <source>
        <dbReference type="EMBL" id="GBM00087.1"/>
    </source>
</evidence>
<gene>
    <name evidence="1" type="ORF">AVEN_176349_1</name>
</gene>